<keyword evidence="4 11" id="KW-0547">Nucleotide-binding</keyword>
<dbReference type="OrthoDB" id="62468at2759"/>
<evidence type="ECO:0000256" key="6">
    <source>
        <dbReference type="ARBA" id="ARBA00022840"/>
    </source>
</evidence>
<dbReference type="STRING" id="1202772.A0A1V9YZ78"/>
<keyword evidence="15" id="KW-1185">Reference proteome</keyword>
<reference evidence="14 15" key="1">
    <citation type="journal article" date="2014" name="Genome Biol. Evol.">
        <title>The secreted proteins of Achlya hypogyna and Thraustotheca clavata identify the ancestral oomycete secretome and reveal gene acquisitions by horizontal gene transfer.</title>
        <authorList>
            <person name="Misner I."/>
            <person name="Blouin N."/>
            <person name="Leonard G."/>
            <person name="Richards T.A."/>
            <person name="Lane C.E."/>
        </authorList>
    </citation>
    <scope>NUCLEOTIDE SEQUENCE [LARGE SCALE GENOMIC DNA]</scope>
    <source>
        <strain evidence="14 15">ATCC 48635</strain>
    </source>
</reference>
<dbReference type="SMART" id="SM00220">
    <property type="entry name" value="S_TKc"/>
    <property type="match status" value="1"/>
</dbReference>
<comment type="subunit">
    <text evidence="7">May form a complex composed of at least the catalytic subunit CRK2 and a cyclin.</text>
</comment>
<evidence type="ECO:0000313" key="14">
    <source>
        <dbReference type="EMBL" id="OQR91058.1"/>
    </source>
</evidence>
<dbReference type="InterPro" id="IPR017441">
    <property type="entry name" value="Protein_kinase_ATP_BS"/>
</dbReference>
<dbReference type="InterPro" id="IPR000719">
    <property type="entry name" value="Prot_kinase_dom"/>
</dbReference>
<keyword evidence="3" id="KW-0808">Transferase</keyword>
<dbReference type="Proteomes" id="UP000243579">
    <property type="component" value="Unassembled WGS sequence"/>
</dbReference>
<dbReference type="GO" id="GO:0008353">
    <property type="term" value="F:RNA polymerase II CTD heptapeptide repeat kinase activity"/>
    <property type="evidence" value="ECO:0007669"/>
    <property type="project" value="TreeGrafter"/>
</dbReference>
<dbReference type="PROSITE" id="PS00107">
    <property type="entry name" value="PROTEIN_KINASE_ATP"/>
    <property type="match status" value="1"/>
</dbReference>
<evidence type="ECO:0000256" key="9">
    <source>
        <dbReference type="ARBA" id="ARBA00041902"/>
    </source>
</evidence>
<gene>
    <name evidence="14" type="ORF">ACHHYP_05059</name>
</gene>
<name>A0A1V9YZ78_ACHHY</name>
<feature type="compositionally biased region" description="Basic and acidic residues" evidence="12">
    <location>
        <begin position="475"/>
        <end position="538"/>
    </location>
</feature>
<dbReference type="SUPFAM" id="SSF56112">
    <property type="entry name" value="Protein kinase-like (PK-like)"/>
    <property type="match status" value="1"/>
</dbReference>
<dbReference type="FunFam" id="1.10.510.10:FF:000624">
    <property type="entry name" value="Mitogen-activated protein kinase"/>
    <property type="match status" value="1"/>
</dbReference>
<dbReference type="PANTHER" id="PTHR24056">
    <property type="entry name" value="CELL DIVISION PROTEIN KINASE"/>
    <property type="match status" value="1"/>
</dbReference>
<dbReference type="PROSITE" id="PS50011">
    <property type="entry name" value="PROTEIN_KINASE_DOM"/>
    <property type="match status" value="1"/>
</dbReference>
<dbReference type="PROSITE" id="PS00108">
    <property type="entry name" value="PROTEIN_KINASE_ST"/>
    <property type="match status" value="1"/>
</dbReference>
<dbReference type="PANTHER" id="PTHR24056:SF546">
    <property type="entry name" value="CYCLIN-DEPENDENT KINASE 12"/>
    <property type="match status" value="1"/>
</dbReference>
<proteinExistence type="inferred from homology"/>
<dbReference type="InterPro" id="IPR008271">
    <property type="entry name" value="Ser/Thr_kinase_AS"/>
</dbReference>
<evidence type="ECO:0000313" key="15">
    <source>
        <dbReference type="Proteomes" id="UP000243579"/>
    </source>
</evidence>
<feature type="region of interest" description="Disordered" evidence="12">
    <location>
        <begin position="430"/>
        <end position="554"/>
    </location>
</feature>
<dbReference type="GO" id="GO:0032968">
    <property type="term" value="P:positive regulation of transcription elongation by RNA polymerase II"/>
    <property type="evidence" value="ECO:0007669"/>
    <property type="project" value="TreeGrafter"/>
</dbReference>
<feature type="binding site" evidence="11">
    <location>
        <position position="43"/>
    </location>
    <ligand>
        <name>ATP</name>
        <dbReference type="ChEBI" id="CHEBI:30616"/>
    </ligand>
</feature>
<feature type="compositionally biased region" description="Basic and acidic residues" evidence="12">
    <location>
        <begin position="451"/>
        <end position="466"/>
    </location>
</feature>
<dbReference type="AlphaFoldDB" id="A0A1V9YZ78"/>
<evidence type="ECO:0000256" key="2">
    <source>
        <dbReference type="ARBA" id="ARBA00022527"/>
    </source>
</evidence>
<dbReference type="Gene3D" id="1.10.510.10">
    <property type="entry name" value="Transferase(Phosphotransferase) domain 1"/>
    <property type="match status" value="1"/>
</dbReference>
<dbReference type="GO" id="GO:0000307">
    <property type="term" value="C:cyclin-dependent protein kinase holoenzyme complex"/>
    <property type="evidence" value="ECO:0007669"/>
    <property type="project" value="TreeGrafter"/>
</dbReference>
<dbReference type="Pfam" id="PF00069">
    <property type="entry name" value="Pkinase"/>
    <property type="match status" value="1"/>
</dbReference>
<feature type="domain" description="Protein kinase" evidence="13">
    <location>
        <begin position="14"/>
        <end position="339"/>
    </location>
</feature>
<evidence type="ECO:0000256" key="11">
    <source>
        <dbReference type="PROSITE-ProRule" id="PRU10141"/>
    </source>
</evidence>
<dbReference type="InterPro" id="IPR011009">
    <property type="entry name" value="Kinase-like_dom_sf"/>
</dbReference>
<sequence length="554" mass="61818">MDEARFGTMSVDKYEKIKCVGSGTYGCVYEAKNKETSELVAMKKIKTLNEAEGIPITTLREIAALKALRHPYLVALKEVVLSPFKDDDDDDDSAYSNHKTETNIPFASGSIFLVLEYVPHDLTGLLQSGHVFPDIAVKYIMKQLLEALHYMHQRDVVHRDIKCSNILLTADHTVKLADYGLARTTRTPSKFTNKARHLASLAPHDMRRDVVLLLGAVDYDGSVDLWSAGCVMAELFLGAPIFPGKVEADQMQKIIDLCGNSLEDVNGISHLPHFDKFIQPEKRSWQLKSMLASKAEKSRRPLPKGFMDLLDKLLQVDPRKRFNAEQALASDYFRAHPVVGDAAHVHAWLPPITGASCHEMSTRKAKKESGAQAILNAAAMSKKKALEEKAMNVLNVAAKKPRAPLAVPLTTGARLESVLLKKEIKISPPVPALGKKLKPGEKHPTPSKPSRLADVKAESRLDRAKAPTDSPAVHAKRDAKERTHVVSGKEDKTTKKPDRPRDRSRREKEADRHRDRDDDKRSLPHDRPKRERLSDEHRAAKRARHDSVPEEGEA</sequence>
<dbReference type="GO" id="GO:0005524">
    <property type="term" value="F:ATP binding"/>
    <property type="evidence" value="ECO:0007669"/>
    <property type="project" value="UniProtKB-UniRule"/>
</dbReference>
<evidence type="ECO:0000256" key="4">
    <source>
        <dbReference type="ARBA" id="ARBA00022741"/>
    </source>
</evidence>
<dbReference type="EMBL" id="JNBR01000559">
    <property type="protein sequence ID" value="OQR91058.1"/>
    <property type="molecule type" value="Genomic_DNA"/>
</dbReference>
<keyword evidence="5 14" id="KW-0418">Kinase</keyword>
<evidence type="ECO:0000259" key="13">
    <source>
        <dbReference type="PROSITE" id="PS50011"/>
    </source>
</evidence>
<comment type="caution">
    <text evidence="14">The sequence shown here is derived from an EMBL/GenBank/DDBJ whole genome shotgun (WGS) entry which is preliminary data.</text>
</comment>
<organism evidence="14 15">
    <name type="scientific">Achlya hypogyna</name>
    <name type="common">Oomycete</name>
    <name type="synonym">Protoachlya hypogyna</name>
    <dbReference type="NCBI Taxonomy" id="1202772"/>
    <lineage>
        <taxon>Eukaryota</taxon>
        <taxon>Sar</taxon>
        <taxon>Stramenopiles</taxon>
        <taxon>Oomycota</taxon>
        <taxon>Saprolegniomycetes</taxon>
        <taxon>Saprolegniales</taxon>
        <taxon>Achlyaceae</taxon>
        <taxon>Achlya</taxon>
    </lineage>
</organism>
<dbReference type="GO" id="GO:0005634">
    <property type="term" value="C:nucleus"/>
    <property type="evidence" value="ECO:0007669"/>
    <property type="project" value="TreeGrafter"/>
</dbReference>
<evidence type="ECO:0000256" key="3">
    <source>
        <dbReference type="ARBA" id="ARBA00022679"/>
    </source>
</evidence>
<evidence type="ECO:0000256" key="10">
    <source>
        <dbReference type="ARBA" id="ARBA00042858"/>
    </source>
</evidence>
<evidence type="ECO:0000256" key="8">
    <source>
        <dbReference type="ARBA" id="ARBA00039612"/>
    </source>
</evidence>
<evidence type="ECO:0000256" key="1">
    <source>
        <dbReference type="ARBA" id="ARBA00006485"/>
    </source>
</evidence>
<evidence type="ECO:0000256" key="12">
    <source>
        <dbReference type="SAM" id="MobiDB-lite"/>
    </source>
</evidence>
<keyword evidence="2" id="KW-0723">Serine/threonine-protein kinase</keyword>
<comment type="similarity">
    <text evidence="1">Belongs to the protein kinase superfamily. CMGC Ser/Thr protein kinase family. CDC2/CDKX subfamily.</text>
</comment>
<evidence type="ECO:0000256" key="7">
    <source>
        <dbReference type="ARBA" id="ARBA00038543"/>
    </source>
</evidence>
<accession>A0A1V9YZ78</accession>
<dbReference type="Gene3D" id="3.30.200.20">
    <property type="entry name" value="Phosphorylase Kinase, domain 1"/>
    <property type="match status" value="1"/>
</dbReference>
<dbReference type="InterPro" id="IPR050108">
    <property type="entry name" value="CDK"/>
</dbReference>
<evidence type="ECO:0000256" key="5">
    <source>
        <dbReference type="ARBA" id="ARBA00022777"/>
    </source>
</evidence>
<protein>
    <recommendedName>
        <fullName evidence="8">Cyclin-dependent kinase 2 homolog</fullName>
    </recommendedName>
    <alternativeName>
        <fullName evidence="9">Cell division control protein 2 homolog</fullName>
    </alternativeName>
    <alternativeName>
        <fullName evidence="10">cdc2-related kinase 2</fullName>
    </alternativeName>
</protein>
<keyword evidence="6 11" id="KW-0067">ATP-binding</keyword>